<feature type="compositionally biased region" description="Acidic residues" evidence="1">
    <location>
        <begin position="255"/>
        <end position="274"/>
    </location>
</feature>
<evidence type="ECO:0000313" key="2">
    <source>
        <dbReference type="EMBL" id="GFA33720.1"/>
    </source>
</evidence>
<organism evidence="2">
    <name type="scientific">Tanacetum cinerariifolium</name>
    <name type="common">Dalmatian daisy</name>
    <name type="synonym">Chrysanthemum cinerariifolium</name>
    <dbReference type="NCBI Taxonomy" id="118510"/>
    <lineage>
        <taxon>Eukaryota</taxon>
        <taxon>Viridiplantae</taxon>
        <taxon>Streptophyta</taxon>
        <taxon>Embryophyta</taxon>
        <taxon>Tracheophyta</taxon>
        <taxon>Spermatophyta</taxon>
        <taxon>Magnoliopsida</taxon>
        <taxon>eudicotyledons</taxon>
        <taxon>Gunneridae</taxon>
        <taxon>Pentapetalae</taxon>
        <taxon>asterids</taxon>
        <taxon>campanulids</taxon>
        <taxon>Asterales</taxon>
        <taxon>Asteraceae</taxon>
        <taxon>Asteroideae</taxon>
        <taxon>Anthemideae</taxon>
        <taxon>Anthemidinae</taxon>
        <taxon>Tanacetum</taxon>
    </lineage>
</organism>
<accession>A0A699JGY5</accession>
<sequence length="700" mass="78351">MTMATTIEQQVALDEDFVPSTKRLRIGRSNFRLPSDIQSKESTLQVVYDVLRQSPFFKAFLVTADVPEIYMHEFWATAYVHQHSIRFKMDTRKNIVDLEAFKEMLHISPRVVSRHQNTQQYSVILPIELTTEDTRNTKAYKEYYACATGEAAPKPKASARRKTGGFTSSTTPPTPIATPTVITTVVATPRLTATAKGKQQARATSPTDPSDVERTEAEQLKIVLRRSRQETYISQQGGSSTNEGTGFKPGVSDVPSDDSEEEISWNSSDDEDVDDQTKGSDDNEGEKTDESDDDDDDDDQDEAEKVNDDEEEKSKINEQEATESGEGNDEDTESDEVSEEEETREEEEESFDPIPRTPENSEDEGNGEEDQGLRISEEEGMQKEEEVDELYHDVDINQGRGLQVSQVIDDSHVTLTLVHSDGQESSSTSSFVTSLLNPITDPDRVKSLEVNFSKFMRTNQSPEAVSNMPDEQQNLYKALVEAYEADKTILDSYRESAILKRRREEDDDQEGPSVGSDRGSKRRRDGGEHASASTPSEPATRSAGRSTIGTQSRQMSASEFAFAEEPMQTTCQMEEPSHLVFETGAEDQPIVQTSQHPEWFSQTRKPPTPDRDWNKTLPAVQGSAQSWISVLAKQADAHSSFNELLDTPIDFSNFIMNRLGIDTLTPKLLAGPTYELMRGSCNSLIELEYHLEEVYKATTD</sequence>
<feature type="compositionally biased region" description="Basic and acidic residues" evidence="1">
    <location>
        <begin position="275"/>
        <end position="288"/>
    </location>
</feature>
<name>A0A699JGY5_TANCI</name>
<feature type="region of interest" description="Disordered" evidence="1">
    <location>
        <begin position="151"/>
        <end position="390"/>
    </location>
</feature>
<evidence type="ECO:0000256" key="1">
    <source>
        <dbReference type="SAM" id="MobiDB-lite"/>
    </source>
</evidence>
<feature type="compositionally biased region" description="Polar residues" evidence="1">
    <location>
        <begin position="531"/>
        <end position="556"/>
    </location>
</feature>
<proteinExistence type="predicted"/>
<feature type="compositionally biased region" description="Acidic residues" evidence="1">
    <location>
        <begin position="289"/>
        <end position="311"/>
    </location>
</feature>
<feature type="region of interest" description="Disordered" evidence="1">
    <location>
        <begin position="501"/>
        <end position="556"/>
    </location>
</feature>
<dbReference type="EMBL" id="BKCJ010406774">
    <property type="protein sequence ID" value="GFA33720.1"/>
    <property type="molecule type" value="Genomic_DNA"/>
</dbReference>
<feature type="compositionally biased region" description="Basic and acidic residues" evidence="1">
    <location>
        <begin position="371"/>
        <end position="390"/>
    </location>
</feature>
<feature type="compositionally biased region" description="Low complexity" evidence="1">
    <location>
        <begin position="167"/>
        <end position="189"/>
    </location>
</feature>
<gene>
    <name evidence="2" type="ORF">Tci_605692</name>
</gene>
<feature type="compositionally biased region" description="Acidic residues" evidence="1">
    <location>
        <begin position="360"/>
        <end position="370"/>
    </location>
</feature>
<reference evidence="2" key="1">
    <citation type="journal article" date="2019" name="Sci. Rep.">
        <title>Draft genome of Tanacetum cinerariifolium, the natural source of mosquito coil.</title>
        <authorList>
            <person name="Yamashiro T."/>
            <person name="Shiraishi A."/>
            <person name="Satake H."/>
            <person name="Nakayama K."/>
        </authorList>
    </citation>
    <scope>NUCLEOTIDE SEQUENCE</scope>
</reference>
<dbReference type="AlphaFoldDB" id="A0A699JGY5"/>
<protein>
    <submittedName>
        <fullName evidence="2">Uncharacterized protein</fullName>
    </submittedName>
</protein>
<feature type="compositionally biased region" description="Polar residues" evidence="1">
    <location>
        <begin position="230"/>
        <end position="244"/>
    </location>
</feature>
<comment type="caution">
    <text evidence="2">The sequence shown here is derived from an EMBL/GenBank/DDBJ whole genome shotgun (WGS) entry which is preliminary data.</text>
</comment>
<feature type="compositionally biased region" description="Acidic residues" evidence="1">
    <location>
        <begin position="320"/>
        <end position="351"/>
    </location>
</feature>